<feature type="repeat" description="WD" evidence="8">
    <location>
        <begin position="512"/>
        <end position="553"/>
    </location>
</feature>
<feature type="coiled-coil region" evidence="9">
    <location>
        <begin position="1377"/>
        <end position="1411"/>
    </location>
</feature>
<evidence type="ECO:0000313" key="11">
    <source>
        <dbReference type="EMBL" id="KAK6636109.1"/>
    </source>
</evidence>
<comment type="subcellular location">
    <subcellularLocation>
        <location evidence="1">Cytoplasm</location>
        <location evidence="1">Cytoskeleton</location>
        <location evidence="1">Cilium axoneme</location>
    </subcellularLocation>
</comment>
<dbReference type="PROSITE" id="PS50082">
    <property type="entry name" value="WD_REPEATS_2"/>
    <property type="match status" value="1"/>
</dbReference>
<evidence type="ECO:0000256" key="8">
    <source>
        <dbReference type="PROSITE-ProRule" id="PRU00221"/>
    </source>
</evidence>
<evidence type="ECO:0000256" key="10">
    <source>
        <dbReference type="SAM" id="MobiDB-lite"/>
    </source>
</evidence>
<feature type="coiled-coil region" evidence="9">
    <location>
        <begin position="1794"/>
        <end position="1825"/>
    </location>
</feature>
<accession>A0AAN8P2M1</accession>
<protein>
    <recommendedName>
        <fullName evidence="13">Cilia- and flagella-associated protein 44</fullName>
    </recommendedName>
</protein>
<dbReference type="Pfam" id="PF00400">
    <property type="entry name" value="WD40"/>
    <property type="match status" value="1"/>
</dbReference>
<evidence type="ECO:0000256" key="1">
    <source>
        <dbReference type="ARBA" id="ARBA00004430"/>
    </source>
</evidence>
<evidence type="ECO:0000256" key="2">
    <source>
        <dbReference type="ARBA" id="ARBA00022490"/>
    </source>
</evidence>
<evidence type="ECO:0000313" key="12">
    <source>
        <dbReference type="Proteomes" id="UP001372834"/>
    </source>
</evidence>
<name>A0AAN8P2M1_POLSC</name>
<evidence type="ECO:0000256" key="7">
    <source>
        <dbReference type="ARBA" id="ARBA00023273"/>
    </source>
</evidence>
<dbReference type="SUPFAM" id="SSF50978">
    <property type="entry name" value="WD40 repeat-like"/>
    <property type="match status" value="1"/>
</dbReference>
<evidence type="ECO:0000256" key="3">
    <source>
        <dbReference type="ARBA" id="ARBA00022574"/>
    </source>
</evidence>
<evidence type="ECO:0000256" key="6">
    <source>
        <dbReference type="ARBA" id="ARBA00023212"/>
    </source>
</evidence>
<sequence length="1914" mass="222925">MSEQATTPAPSETTKTNDVLSELGEDDWILGEGEISIWNEVVEEEEPYYNTEDFISKPYISPDSTLPEDIVEFDYSYGYDCQKLFNLCVVDKVVLIFASGNIIHFFDTSTNKKWYRRCYSGCGIGHITKNPKLPHIAIGEKGENPLIIIYEWPSFEIVAVLQGGTKTAYTYLNYSPDGELLCSQGHYPDYMLTIWNWRKHKIMLRSKAYGQTVFNSRFSLYVPGHLTTSGISHIKFWKINRTFTGLKLLGELGRFGKSEICNIIGFLALPDEKVVSGCEWGNILVWDGGLIRVEVFRRGKAFCHDAPITQFIYNNGDLTTIAMDGTIKVWYYETIELADPPEEDRYIEVEPIFEIEVGDYYHKAKLLLIVESDPENPDDHIWYGQDGNGGIWKLDLSISVTPKPPTMVLECHAGRVAAIQASPFSAHLASLGQDDGWLFIHDLRQRTIMLRKEFLSKGRSLLWLPITAEESGCLLIGGFADGVIRVICVSLTEFVRRVPTPTDEYINLVQVIKPHTKPVTVITINPKNTIVVTGSEDCTIFVFQISEGKQFVKLVPIGYVPVTGEVTHCTWKPKKEATILVSCHNGTFMEIVLPQEPPPYEPISYMLENVSIEKQTFVSIKSEVRRNIRMAEIQAEREAIIEEKRKELKERADAAGTQVDETIIEALQEELEAQEPDLPELYIPKIPNPVLFATYLDKSVWLSMGGYDAGYLYEYNFRTPGAIFYEIIPDGDDIEISTHNNKYLILGMNNGKIRVVQFDPSKPRDLSKYWSLSMHDNNNGTIQQMCFNYNYSYLFTCGVDGNIFSYKFRPENDEYKKTNVDVMSKGLVSTLRYGRRNIFRWLIRNDVSLQPTEVCADIDDLEAPSLEQAKNRVEHTEKMKEANVYKRDLGEILKGLEKKFEALLRRNAKLPLSQQMTGKDLILDERIEEDLTNNLEKEMEMVKFKLAWTLEKSKLQHKKVNDYFIEDLEHHTFRVHGINDKDIYAETFRLKKLGPEFNVLKNLVILKLEEQEAKGRAQARMFSEEEIVETIARRPNPIEALLKQIMVICGDYEKNIKLRRLLRKYRERKDRLETRRLEWYEMMKKKPNPDKPDPEDVASIELAKDTVGDYQLKTAPDYKVPKNARVTTVHVYDQLLRTKEKIYNIKKSYNTEVLNLREKKQEMIQRHEYLREVLLEIAKEIPKEKIRHPPKLPTYIESIEFPEKKFEQNESGILEELPKRFRGMFKAEHVKKKELKLLDKEYEMLILEKRNQKSGDVNASLPLMKYSGVTGSRDITELQESGKDDQVMTYWEKETKKLRVIKRLYEQDGIIDEMDTDIRDFDESIVQLNEKKYQILVDLEFLELYLLTLHQEVLILKKFEAAEEEKENRLFDKLREKHDTQKKMNEINNRVESRNREIRRCEEEIKNLVTTFHSATADNKFYDFLRRIFKKKYRPPKVKSEDSESESESESSSSSEEEDAKSLDSKDMGPLRLDESVCPPGCDPALYDWTFAQRSARHTLELTIMEEKKQIDMHKKDYELLLKKIRLTEVQYLACKEDLEEYIREKQRNLNEVDTVVVLRLNQIQNFKSESEIEKISHSILFPSTKLTSLYKRIGELEKETQMEKQKHEKNRQHLTRMKVDVNHMKEMILNLTKEINEVMLRKFGTKVDIDDIEESLLKKLVADMHRIILDLEKSCDQKLKNIRQELYEKENEYARRLQDNTEKYNLLTVLQEQKLRLRDLIERQDKILCSEKETDEEEIKDMENLRKVIKSQESKINELKAEVALLKLKVKPKPADAKHRPEMIQRITIKSCKGELEEINEACKEELRSMYEEAEEIVKDVRETGPSEEDTERMRKLTGDMIRILPEKCKEAAIRRLSKNVLVDEALSKRCAEGILLDIIKTINTESFLEAMMVVKEILDSVVSEFEAVTFRT</sequence>
<evidence type="ECO:0008006" key="13">
    <source>
        <dbReference type="Google" id="ProtNLM"/>
    </source>
</evidence>
<feature type="coiled-coil region" evidence="9">
    <location>
        <begin position="1504"/>
        <end position="1556"/>
    </location>
</feature>
<dbReference type="InterPro" id="IPR036322">
    <property type="entry name" value="WD40_repeat_dom_sf"/>
</dbReference>
<keyword evidence="4" id="KW-0677">Repeat</keyword>
<feature type="compositionally biased region" description="Basic and acidic residues" evidence="10">
    <location>
        <begin position="1460"/>
        <end position="1474"/>
    </location>
</feature>
<evidence type="ECO:0000256" key="4">
    <source>
        <dbReference type="ARBA" id="ARBA00022737"/>
    </source>
</evidence>
<comment type="caution">
    <text evidence="11">The sequence shown here is derived from an EMBL/GenBank/DDBJ whole genome shotgun (WGS) entry which is preliminary data.</text>
</comment>
<dbReference type="PANTHER" id="PTHR14885:SF3">
    <property type="entry name" value="CILIA- AND FLAGELLA-ASSOCIATED PROTEIN 44"/>
    <property type="match status" value="1"/>
</dbReference>
<dbReference type="InterPro" id="IPR001680">
    <property type="entry name" value="WD40_rpt"/>
</dbReference>
<feature type="compositionally biased region" description="Acidic residues" evidence="10">
    <location>
        <begin position="1443"/>
        <end position="1459"/>
    </location>
</feature>
<dbReference type="Proteomes" id="UP001372834">
    <property type="component" value="Unassembled WGS sequence"/>
</dbReference>
<dbReference type="GO" id="GO:0005930">
    <property type="term" value="C:axoneme"/>
    <property type="evidence" value="ECO:0007669"/>
    <property type="project" value="UniProtKB-SubCell"/>
</dbReference>
<gene>
    <name evidence="11" type="ORF">RUM43_009761</name>
</gene>
<organism evidence="11 12">
    <name type="scientific">Polyplax serrata</name>
    <name type="common">Common mouse louse</name>
    <dbReference type="NCBI Taxonomy" id="468196"/>
    <lineage>
        <taxon>Eukaryota</taxon>
        <taxon>Metazoa</taxon>
        <taxon>Ecdysozoa</taxon>
        <taxon>Arthropoda</taxon>
        <taxon>Hexapoda</taxon>
        <taxon>Insecta</taxon>
        <taxon>Pterygota</taxon>
        <taxon>Neoptera</taxon>
        <taxon>Paraneoptera</taxon>
        <taxon>Psocodea</taxon>
        <taxon>Troctomorpha</taxon>
        <taxon>Phthiraptera</taxon>
        <taxon>Anoplura</taxon>
        <taxon>Polyplacidae</taxon>
        <taxon>Polyplax</taxon>
    </lineage>
</organism>
<keyword evidence="7" id="KW-0966">Cell projection</keyword>
<dbReference type="InterPro" id="IPR015943">
    <property type="entry name" value="WD40/YVTN_repeat-like_dom_sf"/>
</dbReference>
<keyword evidence="5 9" id="KW-0175">Coiled coil</keyword>
<reference evidence="11 12" key="1">
    <citation type="submission" date="2023-10" db="EMBL/GenBank/DDBJ databases">
        <title>Genomes of two closely related lineages of the louse Polyplax serrata with different host specificities.</title>
        <authorList>
            <person name="Martinu J."/>
            <person name="Tarabai H."/>
            <person name="Stefka J."/>
            <person name="Hypsa V."/>
        </authorList>
    </citation>
    <scope>NUCLEOTIDE SEQUENCE [LARGE SCALE GENOMIC DNA]</scope>
    <source>
        <strain evidence="11">HR10_N</strain>
    </source>
</reference>
<keyword evidence="3 8" id="KW-0853">WD repeat</keyword>
<evidence type="ECO:0000256" key="9">
    <source>
        <dbReference type="SAM" id="Coils"/>
    </source>
</evidence>
<dbReference type="SMART" id="SM00320">
    <property type="entry name" value="WD40"/>
    <property type="match status" value="5"/>
</dbReference>
<dbReference type="PANTHER" id="PTHR14885">
    <property type="entry name" value="CILIA- AND FLAGELLA-ASSOCIATED PROTEIN 43-RELATED"/>
    <property type="match status" value="1"/>
</dbReference>
<keyword evidence="6" id="KW-0206">Cytoskeleton</keyword>
<evidence type="ECO:0000256" key="5">
    <source>
        <dbReference type="ARBA" id="ARBA00023054"/>
    </source>
</evidence>
<feature type="coiled-coil region" evidence="9">
    <location>
        <begin position="1733"/>
        <end position="1770"/>
    </location>
</feature>
<proteinExistence type="predicted"/>
<dbReference type="Gene3D" id="2.130.10.10">
    <property type="entry name" value="YVTN repeat-like/Quinoprotein amine dehydrogenase"/>
    <property type="match status" value="3"/>
</dbReference>
<dbReference type="GO" id="GO:0003341">
    <property type="term" value="P:cilium movement"/>
    <property type="evidence" value="ECO:0007669"/>
    <property type="project" value="UniProtKB-ARBA"/>
</dbReference>
<keyword evidence="2" id="KW-0963">Cytoplasm</keyword>
<dbReference type="EMBL" id="JAWJWE010000004">
    <property type="protein sequence ID" value="KAK6636109.1"/>
    <property type="molecule type" value="Genomic_DNA"/>
</dbReference>
<feature type="region of interest" description="Disordered" evidence="10">
    <location>
        <begin position="1436"/>
        <end position="1474"/>
    </location>
</feature>